<comment type="caution">
    <text evidence="1">The sequence shown here is derived from an EMBL/GenBank/DDBJ whole genome shotgun (WGS) entry which is preliminary data.</text>
</comment>
<dbReference type="OrthoDB" id="9800684at2"/>
<reference evidence="1 2" key="1">
    <citation type="submission" date="2017-10" db="EMBL/GenBank/DDBJ databases">
        <title>Two draft genome sequences of Pusillimonas sp. strains isolated from a nitrate- and radionuclide-contaminated groundwater in Russia.</title>
        <authorList>
            <person name="Grouzdev D.S."/>
            <person name="Tourova T.P."/>
            <person name="Goeva M.A."/>
            <person name="Babich T.L."/>
            <person name="Sokolova D.S."/>
            <person name="Abdullin R."/>
            <person name="Poltaraus A.B."/>
            <person name="Toshchakov S.V."/>
            <person name="Nazina T.N."/>
        </authorList>
    </citation>
    <scope>NUCLEOTIDE SEQUENCE [LARGE SCALE GENOMIC DNA]</scope>
    <source>
        <strain evidence="1 2">JR1/69-3-13</strain>
    </source>
</reference>
<dbReference type="Gene3D" id="2.60.120.10">
    <property type="entry name" value="Jelly Rolls"/>
    <property type="match status" value="1"/>
</dbReference>
<dbReference type="SUPFAM" id="SSF51182">
    <property type="entry name" value="RmlC-like cupins"/>
    <property type="match status" value="1"/>
</dbReference>
<organism evidence="1 2">
    <name type="scientific">Pollutimonas subterranea</name>
    <dbReference type="NCBI Taxonomy" id="2045210"/>
    <lineage>
        <taxon>Bacteria</taxon>
        <taxon>Pseudomonadati</taxon>
        <taxon>Pseudomonadota</taxon>
        <taxon>Betaproteobacteria</taxon>
        <taxon>Burkholderiales</taxon>
        <taxon>Alcaligenaceae</taxon>
        <taxon>Pollutimonas</taxon>
    </lineage>
</organism>
<evidence type="ECO:0000313" key="1">
    <source>
        <dbReference type="EMBL" id="PLC47906.1"/>
    </source>
</evidence>
<dbReference type="AlphaFoldDB" id="A0A2N4TYR0"/>
<gene>
    <name evidence="1" type="ORF">CR159_21085</name>
</gene>
<sequence>MPCAFAQDATQTDGDKYMTMLENECVRVLEYRDEPGDKTHQHHHPAFVLYALSSFERTLTLPDGKVLRRQFKAGDVMWSEAQTHIGENVGQTATHVLITELKRSPQGDRECAKR</sequence>
<dbReference type="InterPro" id="IPR011051">
    <property type="entry name" value="RmlC_Cupin_sf"/>
</dbReference>
<accession>A0A2N4TYR0</accession>
<dbReference type="EMBL" id="PDNW01000042">
    <property type="protein sequence ID" value="PLC47906.1"/>
    <property type="molecule type" value="Genomic_DNA"/>
</dbReference>
<proteinExistence type="predicted"/>
<dbReference type="Proteomes" id="UP000234190">
    <property type="component" value="Unassembled WGS sequence"/>
</dbReference>
<name>A0A2N4TYR0_9BURK</name>
<protein>
    <submittedName>
        <fullName evidence="1">Cytoplasmic protein</fullName>
    </submittedName>
</protein>
<keyword evidence="2" id="KW-1185">Reference proteome</keyword>
<evidence type="ECO:0000313" key="2">
    <source>
        <dbReference type="Proteomes" id="UP000234190"/>
    </source>
</evidence>
<dbReference type="InterPro" id="IPR014710">
    <property type="entry name" value="RmlC-like_jellyroll"/>
</dbReference>